<organism evidence="5 6">
    <name type="scientific">Rehaibacterium terrae</name>
    <dbReference type="NCBI Taxonomy" id="1341696"/>
    <lineage>
        <taxon>Bacteria</taxon>
        <taxon>Pseudomonadati</taxon>
        <taxon>Pseudomonadota</taxon>
        <taxon>Gammaproteobacteria</taxon>
        <taxon>Lysobacterales</taxon>
        <taxon>Lysobacteraceae</taxon>
        <taxon>Rehaibacterium</taxon>
    </lineage>
</organism>
<dbReference type="AlphaFoldDB" id="A0A7W8DF80"/>
<dbReference type="Pfam" id="PF13335">
    <property type="entry name" value="Mg_chelatase_C"/>
    <property type="match status" value="1"/>
</dbReference>
<dbReference type="InterPro" id="IPR014721">
    <property type="entry name" value="Ribsml_uS5_D2-typ_fold_subgr"/>
</dbReference>
<dbReference type="SUPFAM" id="SSF54211">
    <property type="entry name" value="Ribosomal protein S5 domain 2-like"/>
    <property type="match status" value="1"/>
</dbReference>
<dbReference type="InterPro" id="IPR003593">
    <property type="entry name" value="AAA+_ATPase"/>
</dbReference>
<evidence type="ECO:0000313" key="6">
    <source>
        <dbReference type="Proteomes" id="UP000519004"/>
    </source>
</evidence>
<keyword evidence="3" id="KW-0067">ATP-binding</keyword>
<comment type="similarity">
    <text evidence="1">Belongs to the Mg-chelatase subunits D/I family. ComM subfamily.</text>
</comment>
<dbReference type="Pfam" id="PF01078">
    <property type="entry name" value="Mg_chelatase"/>
    <property type="match status" value="1"/>
</dbReference>
<dbReference type="PANTHER" id="PTHR32039">
    <property type="entry name" value="MAGNESIUM-CHELATASE SUBUNIT CHLI"/>
    <property type="match status" value="1"/>
</dbReference>
<sequence length="518" mass="54634">MVMSLALVHSRARSGVHAPAVRVEVHLSGGLPQFSIVGLPEAAVRESRDRVRAAIQCAQFEFPQRRITVNLAPADLPKDGGRFDLPIALGILAAGGLIPAAALAGIECLGELALTGELRAVDGVLPAALAAARAGRALLLPQDNAGEAALVNGVQAFGARTLLEACAHLTGTRPLTAAIPAPPAGDDDRIAAADLADVRGQAAARRALEIAAAGGHHLLLVGPPGCGKTLLASRLPGLLPPASEEEALEAAAIASVSGRGFDPARWRQRPFRNPHHSASAVALVGGGSEPRPGEISLAHHGVLFLDELPEWDRRTLESLREPLESGVVTISRAARQAEFPARFQLVAAMNPCPCGWAGDPSGRCRCTPEQVQRYRGKLSGPLLDRIDIHLEVPRLARGELRPDAPRGEASATVRVRVVAARERQLARAGKLNARLGQRETEVHCRLTPADQGLLERAMESLRLSARATHRILRVARTIADLAGSEAIRTAHLTEAIGYRRLDRDPMAGTAQRAALAAG</sequence>
<accession>A0A7W8DF80</accession>
<evidence type="ECO:0000313" key="5">
    <source>
        <dbReference type="EMBL" id="MBB5016171.1"/>
    </source>
</evidence>
<protein>
    <submittedName>
        <fullName evidence="5">Magnesium chelatase family protein</fullName>
    </submittedName>
</protein>
<dbReference type="PROSITE" id="PS50051">
    <property type="entry name" value="MCM_2"/>
    <property type="match status" value="1"/>
</dbReference>
<dbReference type="Gene3D" id="3.40.50.300">
    <property type="entry name" value="P-loop containing nucleotide triphosphate hydrolases"/>
    <property type="match status" value="1"/>
</dbReference>
<dbReference type="InterPro" id="IPR000523">
    <property type="entry name" value="Mg_chelatse_chII-like_cat_dom"/>
</dbReference>
<comment type="caution">
    <text evidence="5">The sequence shown here is derived from an EMBL/GenBank/DDBJ whole genome shotgun (WGS) entry which is preliminary data.</text>
</comment>
<evidence type="ECO:0000259" key="4">
    <source>
        <dbReference type="PROSITE" id="PS50051"/>
    </source>
</evidence>
<dbReference type="NCBIfam" id="NF007365">
    <property type="entry name" value="PRK09862.1"/>
    <property type="match status" value="1"/>
</dbReference>
<dbReference type="EMBL" id="JACHHX010000015">
    <property type="protein sequence ID" value="MBB5016171.1"/>
    <property type="molecule type" value="Genomic_DNA"/>
</dbReference>
<keyword evidence="2" id="KW-0547">Nucleotide-binding</keyword>
<dbReference type="NCBIfam" id="TIGR00368">
    <property type="entry name" value="YifB family Mg chelatase-like AAA ATPase"/>
    <property type="match status" value="1"/>
</dbReference>
<dbReference type="GO" id="GO:0005524">
    <property type="term" value="F:ATP binding"/>
    <property type="evidence" value="ECO:0007669"/>
    <property type="project" value="UniProtKB-KW"/>
</dbReference>
<proteinExistence type="inferred from homology"/>
<keyword evidence="6" id="KW-1185">Reference proteome</keyword>
<gene>
    <name evidence="5" type="ORF">HNQ58_002082</name>
</gene>
<dbReference type="InterPro" id="IPR004482">
    <property type="entry name" value="Mg_chelat-rel"/>
</dbReference>
<dbReference type="SUPFAM" id="SSF52540">
    <property type="entry name" value="P-loop containing nucleoside triphosphate hydrolases"/>
    <property type="match status" value="1"/>
</dbReference>
<name>A0A7W8DF80_9GAMM</name>
<dbReference type="InterPro" id="IPR020568">
    <property type="entry name" value="Ribosomal_Su5_D2-typ_SF"/>
</dbReference>
<dbReference type="PANTHER" id="PTHR32039:SF7">
    <property type="entry name" value="COMPETENCE PROTEIN COMM"/>
    <property type="match status" value="1"/>
</dbReference>
<dbReference type="Pfam" id="PF13541">
    <property type="entry name" value="ChlI"/>
    <property type="match status" value="1"/>
</dbReference>
<evidence type="ECO:0000256" key="3">
    <source>
        <dbReference type="ARBA" id="ARBA00022840"/>
    </source>
</evidence>
<dbReference type="InterPro" id="IPR045006">
    <property type="entry name" value="CHLI-like"/>
</dbReference>
<dbReference type="GO" id="GO:0003677">
    <property type="term" value="F:DNA binding"/>
    <property type="evidence" value="ECO:0007669"/>
    <property type="project" value="InterPro"/>
</dbReference>
<dbReference type="SMART" id="SM00382">
    <property type="entry name" value="AAA"/>
    <property type="match status" value="1"/>
</dbReference>
<feature type="domain" description="MCM C-terminal AAA(+) ATPase" evidence="4">
    <location>
        <begin position="293"/>
        <end position="388"/>
    </location>
</feature>
<dbReference type="InterPro" id="IPR027417">
    <property type="entry name" value="P-loop_NTPase"/>
</dbReference>
<dbReference type="InterPro" id="IPR001208">
    <property type="entry name" value="MCM_dom"/>
</dbReference>
<dbReference type="Gene3D" id="3.30.230.10">
    <property type="match status" value="1"/>
</dbReference>
<dbReference type="InterPro" id="IPR025158">
    <property type="entry name" value="Mg_chelat-rel_C"/>
</dbReference>
<evidence type="ECO:0000256" key="2">
    <source>
        <dbReference type="ARBA" id="ARBA00022741"/>
    </source>
</evidence>
<dbReference type="PRINTS" id="PR01657">
    <property type="entry name" value="MCMFAMILY"/>
</dbReference>
<dbReference type="Proteomes" id="UP000519004">
    <property type="component" value="Unassembled WGS sequence"/>
</dbReference>
<evidence type="ECO:0000256" key="1">
    <source>
        <dbReference type="ARBA" id="ARBA00006354"/>
    </source>
</evidence>
<reference evidence="5 6" key="1">
    <citation type="submission" date="2020-08" db="EMBL/GenBank/DDBJ databases">
        <title>Genomic Encyclopedia of Type Strains, Phase IV (KMG-IV): sequencing the most valuable type-strain genomes for metagenomic binning, comparative biology and taxonomic classification.</title>
        <authorList>
            <person name="Goeker M."/>
        </authorList>
    </citation>
    <scope>NUCLEOTIDE SEQUENCE [LARGE SCALE GENOMIC DNA]</scope>
    <source>
        <strain evidence="5 6">DSM 25897</strain>
    </source>
</reference>